<feature type="compositionally biased region" description="Basic and acidic residues" evidence="1">
    <location>
        <begin position="72"/>
        <end position="81"/>
    </location>
</feature>
<gene>
    <name evidence="3" type="ORF">MENT_LOCUS22816</name>
</gene>
<evidence type="ECO:0000256" key="1">
    <source>
        <dbReference type="SAM" id="MobiDB-lite"/>
    </source>
</evidence>
<evidence type="ECO:0000313" key="3">
    <source>
        <dbReference type="EMBL" id="CAD2171345.1"/>
    </source>
</evidence>
<feature type="region of interest" description="Disordered" evidence="1">
    <location>
        <begin position="53"/>
        <end position="81"/>
    </location>
</feature>
<name>A0A6V7V8Q6_MELEN</name>
<proteinExistence type="predicted"/>
<reference evidence="3 4" key="1">
    <citation type="submission" date="2020-08" db="EMBL/GenBank/DDBJ databases">
        <authorList>
            <person name="Koutsovoulos G."/>
            <person name="Danchin GJ E."/>
        </authorList>
    </citation>
    <scope>NUCLEOTIDE SEQUENCE [LARGE SCALE GENOMIC DNA]</scope>
</reference>
<protein>
    <submittedName>
        <fullName evidence="3">Uncharacterized protein</fullName>
    </submittedName>
</protein>
<comment type="caution">
    <text evidence="3">The sequence shown here is derived from an EMBL/GenBank/DDBJ whole genome shotgun (WGS) entry which is preliminary data.</text>
</comment>
<feature type="chain" id="PRO_5028182025" evidence="2">
    <location>
        <begin position="23"/>
        <end position="126"/>
    </location>
</feature>
<evidence type="ECO:0000313" key="4">
    <source>
        <dbReference type="Proteomes" id="UP000580250"/>
    </source>
</evidence>
<dbReference type="AlphaFoldDB" id="A0A6V7V8Q6"/>
<dbReference type="EMBL" id="CAJEWN010000182">
    <property type="protein sequence ID" value="CAD2171345.1"/>
    <property type="molecule type" value="Genomic_DNA"/>
</dbReference>
<keyword evidence="2" id="KW-0732">Signal</keyword>
<organism evidence="3 4">
    <name type="scientific">Meloidogyne enterolobii</name>
    <name type="common">Root-knot nematode worm</name>
    <name type="synonym">Meloidogyne mayaguensis</name>
    <dbReference type="NCBI Taxonomy" id="390850"/>
    <lineage>
        <taxon>Eukaryota</taxon>
        <taxon>Metazoa</taxon>
        <taxon>Ecdysozoa</taxon>
        <taxon>Nematoda</taxon>
        <taxon>Chromadorea</taxon>
        <taxon>Rhabditida</taxon>
        <taxon>Tylenchina</taxon>
        <taxon>Tylenchomorpha</taxon>
        <taxon>Tylenchoidea</taxon>
        <taxon>Meloidogynidae</taxon>
        <taxon>Meloidogyninae</taxon>
        <taxon>Meloidogyne</taxon>
    </lineage>
</organism>
<sequence length="126" mass="15073">MKLINVLILLIFNSIFWSLVNSVKNNKNQNELDIVEETSKDLNKILNDGAESSVAPQIQKNEDTINPKPKIAKRDKTLNNEEKRLKTNEYKRNYYKKKKENEDFKEGLRLYHKNYKQINKEKIREY</sequence>
<accession>A0A6V7V8Q6</accession>
<dbReference type="Proteomes" id="UP000580250">
    <property type="component" value="Unassembled WGS sequence"/>
</dbReference>
<evidence type="ECO:0000256" key="2">
    <source>
        <dbReference type="SAM" id="SignalP"/>
    </source>
</evidence>
<feature type="signal peptide" evidence="2">
    <location>
        <begin position="1"/>
        <end position="22"/>
    </location>
</feature>